<dbReference type="Proteomes" id="UP000198582">
    <property type="component" value="Unassembled WGS sequence"/>
</dbReference>
<dbReference type="GO" id="GO:0003700">
    <property type="term" value="F:DNA-binding transcription factor activity"/>
    <property type="evidence" value="ECO:0007669"/>
    <property type="project" value="InterPro"/>
</dbReference>
<evidence type="ECO:0000256" key="4">
    <source>
        <dbReference type="ARBA" id="ARBA00023163"/>
    </source>
</evidence>
<dbReference type="PROSITE" id="PS50931">
    <property type="entry name" value="HTH_LYSR"/>
    <property type="match status" value="1"/>
</dbReference>
<dbReference type="PANTHER" id="PTHR30118">
    <property type="entry name" value="HTH-TYPE TRANSCRIPTIONAL REGULATOR LEUO-RELATED"/>
    <property type="match status" value="1"/>
</dbReference>
<evidence type="ECO:0000256" key="2">
    <source>
        <dbReference type="ARBA" id="ARBA00023015"/>
    </source>
</evidence>
<keyword evidence="4" id="KW-0804">Transcription</keyword>
<comment type="similarity">
    <text evidence="1">Belongs to the LysR transcriptional regulatory family.</text>
</comment>
<keyword evidence="7" id="KW-1185">Reference proteome</keyword>
<sequence length="307" mass="33193">MADFDLNLVRVFVLLYETRSVTGTATSLHVSQPTVSYGLGKLRRRFDDVLFHRSRHGLVPTALADRLYEPLQRSLAGIEQAVDPASSFEPGTARARFTIGLSDLGEASLLPLLVGPLRARAPGVSLAVRPLDLADSPRQLERGEIDAFVATPLVSAPQISRLALFADGYLAMVAGNHPRVHGPAISKAQLRAEGHVLVDGPSGHIGPKLALATLDLLDRVVLEVAKFSVVPYLIQQSELVAIVPELAGRAYAASHPVRLLELPIALEPLEIALYARPERSRSPAERWLVEFLHEKLSAPPGSQPGRP</sequence>
<protein>
    <submittedName>
        <fullName evidence="6">DNA-binding transcriptional regulator, LysR family</fullName>
    </submittedName>
</protein>
<evidence type="ECO:0000256" key="3">
    <source>
        <dbReference type="ARBA" id="ARBA00023125"/>
    </source>
</evidence>
<dbReference type="RefSeq" id="WP_091621018.1">
    <property type="nucleotide sequence ID" value="NZ_FOEF01000012.1"/>
</dbReference>
<dbReference type="InterPro" id="IPR050389">
    <property type="entry name" value="LysR-type_TF"/>
</dbReference>
<proteinExistence type="inferred from homology"/>
<dbReference type="Gene3D" id="3.40.190.10">
    <property type="entry name" value="Periplasmic binding protein-like II"/>
    <property type="match status" value="2"/>
</dbReference>
<name>A0A1H8YBE4_9PSEU</name>
<reference evidence="6 7" key="1">
    <citation type="submission" date="2016-10" db="EMBL/GenBank/DDBJ databases">
        <authorList>
            <person name="de Groot N.N."/>
        </authorList>
    </citation>
    <scope>NUCLEOTIDE SEQUENCE [LARGE SCALE GENOMIC DNA]</scope>
    <source>
        <strain evidence="6 7">DSM 44993</strain>
    </source>
</reference>
<dbReference type="Pfam" id="PF00126">
    <property type="entry name" value="HTH_1"/>
    <property type="match status" value="1"/>
</dbReference>
<keyword evidence="3 6" id="KW-0238">DNA-binding</keyword>
<dbReference type="InterPro" id="IPR000847">
    <property type="entry name" value="LysR_HTH_N"/>
</dbReference>
<dbReference type="SUPFAM" id="SSF46785">
    <property type="entry name" value="Winged helix' DNA-binding domain"/>
    <property type="match status" value="1"/>
</dbReference>
<accession>A0A1H8YBE4</accession>
<dbReference type="Pfam" id="PF03466">
    <property type="entry name" value="LysR_substrate"/>
    <property type="match status" value="1"/>
</dbReference>
<dbReference type="InterPro" id="IPR036390">
    <property type="entry name" value="WH_DNA-bd_sf"/>
</dbReference>
<evidence type="ECO:0000313" key="7">
    <source>
        <dbReference type="Proteomes" id="UP000198582"/>
    </source>
</evidence>
<dbReference type="Gene3D" id="1.10.10.10">
    <property type="entry name" value="Winged helix-like DNA-binding domain superfamily/Winged helix DNA-binding domain"/>
    <property type="match status" value="1"/>
</dbReference>
<gene>
    <name evidence="6" type="ORF">SAMN04489732_112159</name>
</gene>
<keyword evidence="2" id="KW-0805">Transcription regulation</keyword>
<dbReference type="PANTHER" id="PTHR30118:SF15">
    <property type="entry name" value="TRANSCRIPTIONAL REGULATORY PROTEIN"/>
    <property type="match status" value="1"/>
</dbReference>
<dbReference type="OrthoDB" id="8717159at2"/>
<organism evidence="6 7">
    <name type="scientific">Amycolatopsis saalfeldensis</name>
    <dbReference type="NCBI Taxonomy" id="394193"/>
    <lineage>
        <taxon>Bacteria</taxon>
        <taxon>Bacillati</taxon>
        <taxon>Actinomycetota</taxon>
        <taxon>Actinomycetes</taxon>
        <taxon>Pseudonocardiales</taxon>
        <taxon>Pseudonocardiaceae</taxon>
        <taxon>Amycolatopsis</taxon>
    </lineage>
</organism>
<dbReference type="SUPFAM" id="SSF53850">
    <property type="entry name" value="Periplasmic binding protein-like II"/>
    <property type="match status" value="1"/>
</dbReference>
<dbReference type="GO" id="GO:0003677">
    <property type="term" value="F:DNA binding"/>
    <property type="evidence" value="ECO:0007669"/>
    <property type="project" value="UniProtKB-KW"/>
</dbReference>
<evidence type="ECO:0000259" key="5">
    <source>
        <dbReference type="PROSITE" id="PS50931"/>
    </source>
</evidence>
<dbReference type="STRING" id="394193.SAMN04489732_112159"/>
<dbReference type="InterPro" id="IPR005119">
    <property type="entry name" value="LysR_subst-bd"/>
</dbReference>
<evidence type="ECO:0000256" key="1">
    <source>
        <dbReference type="ARBA" id="ARBA00009437"/>
    </source>
</evidence>
<dbReference type="EMBL" id="FOEF01000012">
    <property type="protein sequence ID" value="SEP48788.1"/>
    <property type="molecule type" value="Genomic_DNA"/>
</dbReference>
<dbReference type="AlphaFoldDB" id="A0A1H8YBE4"/>
<evidence type="ECO:0000313" key="6">
    <source>
        <dbReference type="EMBL" id="SEP48788.1"/>
    </source>
</evidence>
<feature type="domain" description="HTH lysR-type" evidence="5">
    <location>
        <begin position="4"/>
        <end position="61"/>
    </location>
</feature>
<dbReference type="InterPro" id="IPR036388">
    <property type="entry name" value="WH-like_DNA-bd_sf"/>
</dbReference>